<dbReference type="WBParaSite" id="PEQ_0001111201-mRNA-1">
    <property type="protein sequence ID" value="PEQ_0001111201-mRNA-1"/>
    <property type="gene ID" value="PEQ_0001111201"/>
</dbReference>
<sequence length="40" mass="4561">MLSQPHSPTPLQSRRKHSSARQPVTRKAPQMDAAMNDFRT</sequence>
<evidence type="ECO:0000313" key="2">
    <source>
        <dbReference type="Proteomes" id="UP000887564"/>
    </source>
</evidence>
<name>A0A914RY64_PAREQ</name>
<feature type="compositionally biased region" description="Polar residues" evidence="1">
    <location>
        <begin position="1"/>
        <end position="12"/>
    </location>
</feature>
<keyword evidence="2" id="KW-1185">Reference proteome</keyword>
<protein>
    <submittedName>
        <fullName evidence="3">Uncharacterized protein</fullName>
    </submittedName>
</protein>
<evidence type="ECO:0000256" key="1">
    <source>
        <dbReference type="SAM" id="MobiDB-lite"/>
    </source>
</evidence>
<proteinExistence type="predicted"/>
<accession>A0A914RY64</accession>
<feature type="region of interest" description="Disordered" evidence="1">
    <location>
        <begin position="1"/>
        <end position="40"/>
    </location>
</feature>
<reference evidence="3" key="1">
    <citation type="submission" date="2022-11" db="UniProtKB">
        <authorList>
            <consortium name="WormBaseParasite"/>
        </authorList>
    </citation>
    <scope>IDENTIFICATION</scope>
</reference>
<evidence type="ECO:0000313" key="3">
    <source>
        <dbReference type="WBParaSite" id="PEQ_0001111201-mRNA-1"/>
    </source>
</evidence>
<dbReference type="Proteomes" id="UP000887564">
    <property type="component" value="Unplaced"/>
</dbReference>
<dbReference type="AlphaFoldDB" id="A0A914RY64"/>
<organism evidence="2 3">
    <name type="scientific">Parascaris equorum</name>
    <name type="common">Equine roundworm</name>
    <dbReference type="NCBI Taxonomy" id="6256"/>
    <lineage>
        <taxon>Eukaryota</taxon>
        <taxon>Metazoa</taxon>
        <taxon>Ecdysozoa</taxon>
        <taxon>Nematoda</taxon>
        <taxon>Chromadorea</taxon>
        <taxon>Rhabditida</taxon>
        <taxon>Spirurina</taxon>
        <taxon>Ascaridomorpha</taxon>
        <taxon>Ascaridoidea</taxon>
        <taxon>Ascarididae</taxon>
        <taxon>Parascaris</taxon>
    </lineage>
</organism>